<feature type="compositionally biased region" description="Basic and acidic residues" evidence="1">
    <location>
        <begin position="332"/>
        <end position="353"/>
    </location>
</feature>
<feature type="compositionally biased region" description="Basic and acidic residues" evidence="1">
    <location>
        <begin position="599"/>
        <end position="627"/>
    </location>
</feature>
<feature type="compositionally biased region" description="Basic and acidic residues" evidence="1">
    <location>
        <begin position="424"/>
        <end position="439"/>
    </location>
</feature>
<feature type="region of interest" description="Disordered" evidence="1">
    <location>
        <begin position="599"/>
        <end position="680"/>
    </location>
</feature>
<evidence type="ECO:0000313" key="4">
    <source>
        <dbReference type="EMBL" id="CEK84926.1"/>
    </source>
</evidence>
<dbReference type="EMBL" id="HACG01038060">
    <property type="protein sequence ID" value="CEK84925.1"/>
    <property type="molecule type" value="Transcribed_RNA"/>
</dbReference>
<feature type="compositionally biased region" description="Basic and acidic residues" evidence="1">
    <location>
        <begin position="81"/>
        <end position="97"/>
    </location>
</feature>
<feature type="compositionally biased region" description="Basic and acidic residues" evidence="1">
    <location>
        <begin position="173"/>
        <end position="184"/>
    </location>
</feature>
<sequence length="680" mass="77715">MSGYLHVLLLLIYFTYVTTKPMAGNFSQNHGESAVVNMEVNQEEADVVVQQRSNVNKVAEDVTDSPQDDQEPGGINDSDPDGDKNEVIDHPAVHENDGSVVDSGKLNENSHVSDTEPTNEQPVHIPRDEKKEDIDWGHGEVKEKWVANHDLSALQQQELLQQQQQQQQQPEQKQQHQQENKQEQEQQPQEQQKEQSEQQQQQPQNEEQQQRQNEDDQPLEHHQQQQQQEQEKNEQTGQETGDAHDDVGVVDAEHLMHGDSDHGDHHAARENVASAEEMKAKSDHQAQLKVESEQKELHEIQPQIMPNVHNGQARQAAEFMKHRQFGPDQAEEALHAGHHVHEEKPSGAHREDQAGDAELIAHGGDGGHHESEHEKEQKPLTLDPDEMMHDSQGQDHVHSSNLEHSRRKGDALPGADTPQAQGAGEHDQHGSHRDQIGPEFEGVIHDGKHVHVDMPGAHKPRNKVKYQDIIDLGLDQELLKGIDLSKLLEQEKKEMEDWHRETEEREGENVPDRNESERSALFWQRVTELRKRYLEKLYAKVKHISAPDLDTAEWENDEGQVKSQESLSKLHEGESIVEHEMEMWASTIAKGDRKPYKVMMDMRRQSEDSLKKENKEEEDKKEVRRETDDDDQKEEDGVVVEVVEEKINGNDGEVMIGEIKQKDDVQTHDVEAENRSGHDL</sequence>
<accession>A0A0B7AYH9</accession>
<feature type="compositionally biased region" description="Low complexity" evidence="1">
    <location>
        <begin position="157"/>
        <end position="172"/>
    </location>
</feature>
<evidence type="ECO:0000256" key="2">
    <source>
        <dbReference type="SAM" id="SignalP"/>
    </source>
</evidence>
<feature type="region of interest" description="Disordered" evidence="1">
    <location>
        <begin position="57"/>
        <end position="130"/>
    </location>
</feature>
<feature type="compositionally biased region" description="Acidic residues" evidence="1">
    <location>
        <begin position="61"/>
        <end position="71"/>
    </location>
</feature>
<organism evidence="3">
    <name type="scientific">Arion vulgaris</name>
    <dbReference type="NCBI Taxonomy" id="1028688"/>
    <lineage>
        <taxon>Eukaryota</taxon>
        <taxon>Metazoa</taxon>
        <taxon>Spiralia</taxon>
        <taxon>Lophotrochozoa</taxon>
        <taxon>Mollusca</taxon>
        <taxon>Gastropoda</taxon>
        <taxon>Heterobranchia</taxon>
        <taxon>Euthyneura</taxon>
        <taxon>Panpulmonata</taxon>
        <taxon>Eupulmonata</taxon>
        <taxon>Stylommatophora</taxon>
        <taxon>Helicina</taxon>
        <taxon>Arionoidea</taxon>
        <taxon>Arionidae</taxon>
        <taxon>Arion</taxon>
    </lineage>
</organism>
<feature type="compositionally biased region" description="Basic and acidic residues" evidence="1">
    <location>
        <begin position="208"/>
        <end position="234"/>
    </location>
</feature>
<gene>
    <name evidence="3" type="primary">ORF145266</name>
    <name evidence="4" type="synonym">ORF145274</name>
</gene>
<proteinExistence type="predicted"/>
<feature type="compositionally biased region" description="Acidic residues" evidence="1">
    <location>
        <begin position="628"/>
        <end position="638"/>
    </location>
</feature>
<feature type="chain" id="PRO_5007391739" evidence="2">
    <location>
        <begin position="20"/>
        <end position="680"/>
    </location>
</feature>
<dbReference type="AlphaFoldDB" id="A0A0B7AYH9"/>
<feature type="compositionally biased region" description="Polar residues" evidence="1">
    <location>
        <begin position="106"/>
        <end position="121"/>
    </location>
</feature>
<protein>
    <submittedName>
        <fullName evidence="3">Uncharacterized protein</fullName>
    </submittedName>
</protein>
<feature type="compositionally biased region" description="Basic and acidic residues" evidence="1">
    <location>
        <begin position="276"/>
        <end position="295"/>
    </location>
</feature>
<feature type="compositionally biased region" description="Basic and acidic residues" evidence="1">
    <location>
        <begin position="365"/>
        <end position="378"/>
    </location>
</feature>
<reference evidence="3" key="1">
    <citation type="submission" date="2014-12" db="EMBL/GenBank/DDBJ databases">
        <title>Insight into the proteome of Arion vulgaris.</title>
        <authorList>
            <person name="Aradska J."/>
            <person name="Bulat T."/>
            <person name="Smidak R."/>
            <person name="Sarate P."/>
            <person name="Gangsoo J."/>
            <person name="Sialana F."/>
            <person name="Bilban M."/>
            <person name="Lubec G."/>
        </authorList>
    </citation>
    <scope>NUCLEOTIDE SEQUENCE</scope>
    <source>
        <tissue evidence="3">Skin</tissue>
    </source>
</reference>
<keyword evidence="2" id="KW-0732">Signal</keyword>
<feature type="region of interest" description="Disordered" evidence="1">
    <location>
        <begin position="157"/>
        <end position="295"/>
    </location>
</feature>
<evidence type="ECO:0000313" key="3">
    <source>
        <dbReference type="EMBL" id="CEK84925.1"/>
    </source>
</evidence>
<evidence type="ECO:0000256" key="1">
    <source>
        <dbReference type="SAM" id="MobiDB-lite"/>
    </source>
</evidence>
<feature type="region of interest" description="Disordered" evidence="1">
    <location>
        <begin position="323"/>
        <end position="439"/>
    </location>
</feature>
<feature type="compositionally biased region" description="Basic and acidic residues" evidence="1">
    <location>
        <begin position="659"/>
        <end position="680"/>
    </location>
</feature>
<feature type="compositionally biased region" description="Basic and acidic residues" evidence="1">
    <location>
        <begin position="386"/>
        <end position="410"/>
    </location>
</feature>
<feature type="signal peptide" evidence="2">
    <location>
        <begin position="1"/>
        <end position="19"/>
    </location>
</feature>
<feature type="compositionally biased region" description="Low complexity" evidence="1">
    <location>
        <begin position="197"/>
        <end position="207"/>
    </location>
</feature>
<dbReference type="EMBL" id="HACG01038061">
    <property type="protein sequence ID" value="CEK84926.1"/>
    <property type="molecule type" value="Transcribed_RNA"/>
</dbReference>
<name>A0A0B7AYH9_9EUPU</name>
<feature type="compositionally biased region" description="Basic and acidic residues" evidence="1">
    <location>
        <begin position="241"/>
        <end position="269"/>
    </location>
</feature>